<evidence type="ECO:0000256" key="1">
    <source>
        <dbReference type="ARBA" id="ARBA00004496"/>
    </source>
</evidence>
<dbReference type="InterPro" id="IPR051476">
    <property type="entry name" value="Bac_ResReg_Asp_Phosphatase"/>
</dbReference>
<dbReference type="PROSITE" id="PS50005">
    <property type="entry name" value="TPR"/>
    <property type="match status" value="2"/>
</dbReference>
<dbReference type="Gene3D" id="1.10.260.40">
    <property type="entry name" value="lambda repressor-like DNA-binding domains"/>
    <property type="match status" value="1"/>
</dbReference>
<feature type="repeat" description="TPR" evidence="6">
    <location>
        <begin position="220"/>
        <end position="253"/>
    </location>
</feature>
<evidence type="ECO:0000259" key="7">
    <source>
        <dbReference type="PROSITE" id="PS50943"/>
    </source>
</evidence>
<keyword evidence="9" id="KW-1185">Reference proteome</keyword>
<sequence length="460" mass="51415">MPSLETANVGKAVAARVGNNIREVRTKLGMTQAQLAAPEFSISYISAIERGKIRPSLKALSILARRLDVPLTFLLEGSPAGAAEARAVGYSPADSGPDQRVDVDLLQANVLVQQGAYEQAKELLEPIQPERITTDQAYRLYLLKGQVHLGSNEYQEAVVDLRQAVSQGEALNDTEYTERARNLLGKAYFLLYNYTLAMENHSRCSSAIENGQITDPVFALEVYSNLASDYFRLGELERAIQFYHQALEVLDEISRDTRSFAQKYMEISQHYKSVGKLAMAREYAMHSLAIYEMRDEQRMVGLTHQRLGKALEKQNDLEGAETEYRKAIAIERELGDEIAASLCHTSLAELLLKRGQTEEAEKEASEALQFARSSNDAQTQGQALIALAQIYHQRGDFDAADQFFTQALDLLDASHAHEIAASAYFRYANLLEERGEVQRSLSAIKKAYEHQRLGKRGDIE</sequence>
<evidence type="ECO:0000256" key="4">
    <source>
        <dbReference type="ARBA" id="ARBA00022803"/>
    </source>
</evidence>
<evidence type="ECO:0000256" key="5">
    <source>
        <dbReference type="ARBA" id="ARBA00038253"/>
    </source>
</evidence>
<dbReference type="EMBL" id="QKUF01000039">
    <property type="protein sequence ID" value="PZW20820.1"/>
    <property type="molecule type" value="Genomic_DNA"/>
</dbReference>
<dbReference type="AlphaFoldDB" id="A0A326TV54"/>
<evidence type="ECO:0000313" key="8">
    <source>
        <dbReference type="EMBL" id="PZW20820.1"/>
    </source>
</evidence>
<dbReference type="RefSeq" id="WP_111326058.1">
    <property type="nucleotide sequence ID" value="NZ_BIFX01000001.1"/>
</dbReference>
<dbReference type="PROSITE" id="PS50943">
    <property type="entry name" value="HTH_CROC1"/>
    <property type="match status" value="1"/>
</dbReference>
<comment type="subcellular location">
    <subcellularLocation>
        <location evidence="1">Cytoplasm</location>
    </subcellularLocation>
</comment>
<keyword evidence="2" id="KW-0963">Cytoplasm</keyword>
<evidence type="ECO:0000256" key="6">
    <source>
        <dbReference type="PROSITE-ProRule" id="PRU00339"/>
    </source>
</evidence>
<organism evidence="8 9">
    <name type="scientific">Thermosporothrix hazakensis</name>
    <dbReference type="NCBI Taxonomy" id="644383"/>
    <lineage>
        <taxon>Bacteria</taxon>
        <taxon>Bacillati</taxon>
        <taxon>Chloroflexota</taxon>
        <taxon>Ktedonobacteria</taxon>
        <taxon>Ktedonobacterales</taxon>
        <taxon>Thermosporotrichaceae</taxon>
        <taxon>Thermosporothrix</taxon>
    </lineage>
</organism>
<evidence type="ECO:0000313" key="9">
    <source>
        <dbReference type="Proteomes" id="UP000248806"/>
    </source>
</evidence>
<dbReference type="PROSITE" id="PS50293">
    <property type="entry name" value="TPR_REGION"/>
    <property type="match status" value="1"/>
</dbReference>
<dbReference type="GO" id="GO:0003677">
    <property type="term" value="F:DNA binding"/>
    <property type="evidence" value="ECO:0007669"/>
    <property type="project" value="InterPro"/>
</dbReference>
<reference evidence="8 9" key="1">
    <citation type="submission" date="2018-06" db="EMBL/GenBank/DDBJ databases">
        <title>Genomic Encyclopedia of Archaeal and Bacterial Type Strains, Phase II (KMG-II): from individual species to whole genera.</title>
        <authorList>
            <person name="Goeker M."/>
        </authorList>
    </citation>
    <scope>NUCLEOTIDE SEQUENCE [LARGE SCALE GENOMIC DNA]</scope>
    <source>
        <strain evidence="8 9">ATCC BAA-1881</strain>
    </source>
</reference>
<evidence type="ECO:0000256" key="3">
    <source>
        <dbReference type="ARBA" id="ARBA00022737"/>
    </source>
</evidence>
<dbReference type="SMART" id="SM00530">
    <property type="entry name" value="HTH_XRE"/>
    <property type="match status" value="1"/>
</dbReference>
<dbReference type="Pfam" id="PF13424">
    <property type="entry name" value="TPR_12"/>
    <property type="match status" value="1"/>
</dbReference>
<dbReference type="GO" id="GO:0005737">
    <property type="term" value="C:cytoplasm"/>
    <property type="evidence" value="ECO:0007669"/>
    <property type="project" value="UniProtKB-SubCell"/>
</dbReference>
<dbReference type="InterPro" id="IPR001387">
    <property type="entry name" value="Cro/C1-type_HTH"/>
</dbReference>
<keyword evidence="4 6" id="KW-0802">TPR repeat</keyword>
<dbReference type="Pfam" id="PF01381">
    <property type="entry name" value="HTH_3"/>
    <property type="match status" value="1"/>
</dbReference>
<accession>A0A326TV54</accession>
<evidence type="ECO:0000256" key="2">
    <source>
        <dbReference type="ARBA" id="ARBA00022490"/>
    </source>
</evidence>
<dbReference type="PANTHER" id="PTHR46630:SF1">
    <property type="entry name" value="TETRATRICOPEPTIDE REPEAT PROTEIN 29"/>
    <property type="match status" value="1"/>
</dbReference>
<dbReference type="CDD" id="cd00093">
    <property type="entry name" value="HTH_XRE"/>
    <property type="match status" value="1"/>
</dbReference>
<comment type="similarity">
    <text evidence="5">Belongs to the Rap family.</text>
</comment>
<dbReference type="Gene3D" id="1.25.40.10">
    <property type="entry name" value="Tetratricopeptide repeat domain"/>
    <property type="match status" value="3"/>
</dbReference>
<feature type="repeat" description="TPR" evidence="6">
    <location>
        <begin position="381"/>
        <end position="414"/>
    </location>
</feature>
<comment type="caution">
    <text evidence="8">The sequence shown here is derived from an EMBL/GenBank/DDBJ whole genome shotgun (WGS) entry which is preliminary data.</text>
</comment>
<gene>
    <name evidence="8" type="ORF">EI42_05826</name>
</gene>
<feature type="domain" description="HTH cro/C1-type" evidence="7">
    <location>
        <begin position="21"/>
        <end position="74"/>
    </location>
</feature>
<proteinExistence type="inferred from homology"/>
<dbReference type="SUPFAM" id="SSF48452">
    <property type="entry name" value="TPR-like"/>
    <property type="match status" value="2"/>
</dbReference>
<dbReference type="Proteomes" id="UP000248806">
    <property type="component" value="Unassembled WGS sequence"/>
</dbReference>
<dbReference type="PANTHER" id="PTHR46630">
    <property type="entry name" value="TETRATRICOPEPTIDE REPEAT PROTEIN 29"/>
    <property type="match status" value="1"/>
</dbReference>
<dbReference type="Pfam" id="PF13374">
    <property type="entry name" value="TPR_10"/>
    <property type="match status" value="1"/>
</dbReference>
<dbReference type="InterPro" id="IPR019734">
    <property type="entry name" value="TPR_rpt"/>
</dbReference>
<keyword evidence="3" id="KW-0677">Repeat</keyword>
<dbReference type="SMART" id="SM00028">
    <property type="entry name" value="TPR"/>
    <property type="match status" value="7"/>
</dbReference>
<dbReference type="SUPFAM" id="SSF47413">
    <property type="entry name" value="lambda repressor-like DNA-binding domains"/>
    <property type="match status" value="1"/>
</dbReference>
<dbReference type="OrthoDB" id="290878at2"/>
<dbReference type="InterPro" id="IPR010982">
    <property type="entry name" value="Lambda_DNA-bd_dom_sf"/>
</dbReference>
<protein>
    <submittedName>
        <fullName evidence="8">Tetratricopeptide repeat protein</fullName>
    </submittedName>
</protein>
<dbReference type="Pfam" id="PF13181">
    <property type="entry name" value="TPR_8"/>
    <property type="match status" value="1"/>
</dbReference>
<name>A0A326TV54_THEHA</name>
<dbReference type="InterPro" id="IPR011990">
    <property type="entry name" value="TPR-like_helical_dom_sf"/>
</dbReference>
<dbReference type="Pfam" id="PF13432">
    <property type="entry name" value="TPR_16"/>
    <property type="match status" value="1"/>
</dbReference>